<feature type="domain" description="D-isomer specific 2-hydroxyacid dehydrogenase NAD-binding" evidence="5">
    <location>
        <begin position="227"/>
        <end position="349"/>
    </location>
</feature>
<dbReference type="InterPro" id="IPR036291">
    <property type="entry name" value="NAD(P)-bd_dom_sf"/>
</dbReference>
<dbReference type="Gene3D" id="3.40.50.720">
    <property type="entry name" value="NAD(P)-binding Rossmann-like Domain"/>
    <property type="match status" value="3"/>
</dbReference>
<evidence type="ECO:0000313" key="6">
    <source>
        <dbReference type="EMBL" id="EER38891.1"/>
    </source>
</evidence>
<evidence type="ECO:0000259" key="5">
    <source>
        <dbReference type="Pfam" id="PF02826"/>
    </source>
</evidence>
<dbReference type="InterPro" id="IPR006140">
    <property type="entry name" value="D-isomer_DH_NAD-bd"/>
</dbReference>
<gene>
    <name evidence="6" type="ORF">HCDG_06835</name>
</gene>
<dbReference type="PROSITE" id="PS00670">
    <property type="entry name" value="D_2_HYDROXYACID_DH_2"/>
    <property type="match status" value="1"/>
</dbReference>
<dbReference type="HOGENOM" id="CLU_019796_1_2_1"/>
<keyword evidence="3" id="KW-0472">Membrane</keyword>
<dbReference type="PROSITE" id="PS00671">
    <property type="entry name" value="D_2_HYDROXYACID_DH_3"/>
    <property type="match status" value="1"/>
</dbReference>
<sequence length="385" mass="42256">MSPFATDAKPRVLALSYPAYTSEEYLADFKSKYDFHVLKSPGRAGAIPEIAELVACKGPFDAVMVRMGTLPFEPFDEKLLGPLAPHCKIIASGSAGYNEFDVDWMTRSKIWFCNTRNAVSEATADMSMFLILAVLKNATVAERSAREGRWKDGLVPTKDPRGLTLGIVGMGSIGKVGIWTFFLLWLIFVVGYERPPLFRESILYHVMAAMATNRAYIFSPPPIILGHLARKALAFNLKIKYYNRTRLPADVEAQYSATYCASLDELLSVSDIVSINCPLNAATTGLIGRKEFGKMKDGVFFINTARGMIVDEGALIDALESGKVKMAGLDVFPNEPEINDKVIIQPHLGGLTDGAFNLSEMECFENIKACLSTGAPLAPVNFVER</sequence>
<dbReference type="EMBL" id="GG692430">
    <property type="protein sequence ID" value="EER38891.1"/>
    <property type="molecule type" value="Genomic_DNA"/>
</dbReference>
<dbReference type="GO" id="GO:0051287">
    <property type="term" value="F:NAD binding"/>
    <property type="evidence" value="ECO:0007669"/>
    <property type="project" value="InterPro"/>
</dbReference>
<dbReference type="Proteomes" id="UP000002624">
    <property type="component" value="Unassembled WGS sequence"/>
</dbReference>
<feature type="domain" description="D-isomer specific 2-hydroxyacid dehydrogenase catalytic" evidence="4">
    <location>
        <begin position="53"/>
        <end position="381"/>
    </location>
</feature>
<dbReference type="STRING" id="544712.C6HKV4"/>
<protein>
    <submittedName>
        <fullName evidence="6">Glycerate-and formate-dehydrogenase</fullName>
    </submittedName>
</protein>
<keyword evidence="3" id="KW-1133">Transmembrane helix</keyword>
<keyword evidence="1 2" id="KW-0560">Oxidoreductase</keyword>
<dbReference type="GO" id="GO:0030267">
    <property type="term" value="F:glyoxylate reductase (NADPH) activity"/>
    <property type="evidence" value="ECO:0007669"/>
    <property type="project" value="TreeGrafter"/>
</dbReference>
<organism evidence="6 7">
    <name type="scientific">Ajellomyces capsulatus (strain H143)</name>
    <name type="common">Darling's disease fungus</name>
    <name type="synonym">Histoplasma capsulatum</name>
    <dbReference type="NCBI Taxonomy" id="544712"/>
    <lineage>
        <taxon>Eukaryota</taxon>
        <taxon>Fungi</taxon>
        <taxon>Dikarya</taxon>
        <taxon>Ascomycota</taxon>
        <taxon>Pezizomycotina</taxon>
        <taxon>Eurotiomycetes</taxon>
        <taxon>Eurotiomycetidae</taxon>
        <taxon>Onygenales</taxon>
        <taxon>Ajellomycetaceae</taxon>
        <taxon>Histoplasma</taxon>
    </lineage>
</organism>
<dbReference type="PANTHER" id="PTHR10996:SF269">
    <property type="entry name" value="HYPOTHETICAL D-ISOMER SPECIFIC 2-HYDROXYACID DEHYDROGENASE (EUROFUNG)"/>
    <property type="match status" value="1"/>
</dbReference>
<dbReference type="InterPro" id="IPR050223">
    <property type="entry name" value="D-isomer_2-hydroxyacid_DH"/>
</dbReference>
<keyword evidence="3" id="KW-0812">Transmembrane</keyword>
<evidence type="ECO:0000313" key="7">
    <source>
        <dbReference type="Proteomes" id="UP000002624"/>
    </source>
</evidence>
<dbReference type="AlphaFoldDB" id="C6HKV4"/>
<accession>C6HKV4</accession>
<evidence type="ECO:0000259" key="4">
    <source>
        <dbReference type="Pfam" id="PF00389"/>
    </source>
</evidence>
<dbReference type="Pfam" id="PF00389">
    <property type="entry name" value="2-Hacid_dh"/>
    <property type="match status" value="1"/>
</dbReference>
<dbReference type="SUPFAM" id="SSF51735">
    <property type="entry name" value="NAD(P)-binding Rossmann-fold domains"/>
    <property type="match status" value="1"/>
</dbReference>
<evidence type="ECO:0000256" key="1">
    <source>
        <dbReference type="ARBA" id="ARBA00023002"/>
    </source>
</evidence>
<dbReference type="GO" id="GO:0005829">
    <property type="term" value="C:cytosol"/>
    <property type="evidence" value="ECO:0007669"/>
    <property type="project" value="TreeGrafter"/>
</dbReference>
<name>C6HKV4_AJECH</name>
<evidence type="ECO:0000256" key="2">
    <source>
        <dbReference type="RuleBase" id="RU003719"/>
    </source>
</evidence>
<dbReference type="Pfam" id="PF02826">
    <property type="entry name" value="2-Hacid_dh_C"/>
    <property type="match status" value="2"/>
</dbReference>
<feature type="transmembrane region" description="Helical" evidence="3">
    <location>
        <begin position="165"/>
        <end position="192"/>
    </location>
</feature>
<dbReference type="OMA" id="GRFGFNM"/>
<dbReference type="OrthoDB" id="9991913at2759"/>
<dbReference type="InterPro" id="IPR006139">
    <property type="entry name" value="D-isomer_2_OHA_DH_cat_dom"/>
</dbReference>
<dbReference type="GO" id="GO:0016618">
    <property type="term" value="F:hydroxypyruvate reductase [NAD(P)H] activity"/>
    <property type="evidence" value="ECO:0007669"/>
    <property type="project" value="TreeGrafter"/>
</dbReference>
<dbReference type="CDD" id="cd12168">
    <property type="entry name" value="Mand_dh_like"/>
    <property type="match status" value="1"/>
</dbReference>
<evidence type="ECO:0000256" key="3">
    <source>
        <dbReference type="SAM" id="Phobius"/>
    </source>
</evidence>
<proteinExistence type="inferred from homology"/>
<feature type="domain" description="D-isomer specific 2-hydroxyacid dehydrogenase NAD-binding" evidence="5">
    <location>
        <begin position="129"/>
        <end position="175"/>
    </location>
</feature>
<dbReference type="PANTHER" id="PTHR10996">
    <property type="entry name" value="2-HYDROXYACID DEHYDROGENASE-RELATED"/>
    <property type="match status" value="1"/>
</dbReference>
<dbReference type="InterPro" id="IPR029753">
    <property type="entry name" value="D-isomer_DH_CS"/>
</dbReference>
<dbReference type="SUPFAM" id="SSF52283">
    <property type="entry name" value="Formate/glycerate dehydrogenase catalytic domain-like"/>
    <property type="match status" value="1"/>
</dbReference>
<reference evidence="7" key="1">
    <citation type="submission" date="2009-05" db="EMBL/GenBank/DDBJ databases">
        <title>The genome sequence of Ajellomyces capsulatus strain H143.</title>
        <authorList>
            <person name="Champion M."/>
            <person name="Cuomo C.A."/>
            <person name="Ma L.-J."/>
            <person name="Henn M.R."/>
            <person name="Sil A."/>
            <person name="Goldman B."/>
            <person name="Young S.K."/>
            <person name="Kodira C.D."/>
            <person name="Zeng Q."/>
            <person name="Koehrsen M."/>
            <person name="Alvarado L."/>
            <person name="Berlin A.M."/>
            <person name="Borenstein D."/>
            <person name="Chen Z."/>
            <person name="Engels R."/>
            <person name="Freedman E."/>
            <person name="Gellesch M."/>
            <person name="Goldberg J."/>
            <person name="Griggs A."/>
            <person name="Gujja S."/>
            <person name="Heiman D.I."/>
            <person name="Hepburn T.A."/>
            <person name="Howarth C."/>
            <person name="Jen D."/>
            <person name="Larson L."/>
            <person name="Lewis B."/>
            <person name="Mehta T."/>
            <person name="Park D."/>
            <person name="Pearson M."/>
            <person name="Roberts A."/>
            <person name="Saif S."/>
            <person name="Shea T.D."/>
            <person name="Shenoy N."/>
            <person name="Sisk P."/>
            <person name="Stolte C."/>
            <person name="Sykes S."/>
            <person name="Walk T."/>
            <person name="White J."/>
            <person name="Yandava C."/>
            <person name="Klein B."/>
            <person name="McEwen J.G."/>
            <person name="Puccia R."/>
            <person name="Goldman G.H."/>
            <person name="Felipe M.S."/>
            <person name="Nino-Vega G."/>
            <person name="San-Blas G."/>
            <person name="Taylor J.W."/>
            <person name="Mendoza L."/>
            <person name="Galagan J.E."/>
            <person name="Nusbaum C."/>
            <person name="Birren B.W."/>
        </authorList>
    </citation>
    <scope>NUCLEOTIDE SEQUENCE [LARGE SCALE GENOMIC DNA]</scope>
    <source>
        <strain evidence="7">H143</strain>
    </source>
</reference>
<dbReference type="VEuPathDB" id="FungiDB:HCDG_06835"/>
<comment type="similarity">
    <text evidence="2">Belongs to the D-isomer specific 2-hydroxyacid dehydrogenase family.</text>
</comment>